<feature type="transmembrane region" description="Helical" evidence="8">
    <location>
        <begin position="52"/>
        <end position="70"/>
    </location>
</feature>
<accession>A0ABN3NLG3</accession>
<dbReference type="Proteomes" id="UP001499978">
    <property type="component" value="Unassembled WGS sequence"/>
</dbReference>
<keyword evidence="3" id="KW-0813">Transport</keyword>
<feature type="transmembrane region" description="Helical" evidence="8">
    <location>
        <begin position="219"/>
        <end position="241"/>
    </location>
</feature>
<protein>
    <recommendedName>
        <fullName evidence="11">AI-2E family transporter</fullName>
    </recommendedName>
</protein>
<dbReference type="InterPro" id="IPR002549">
    <property type="entry name" value="AI-2E-like"/>
</dbReference>
<feature type="transmembrane region" description="Helical" evidence="8">
    <location>
        <begin position="314"/>
        <end position="342"/>
    </location>
</feature>
<evidence type="ECO:0000256" key="8">
    <source>
        <dbReference type="SAM" id="Phobius"/>
    </source>
</evidence>
<feature type="transmembrane region" description="Helical" evidence="8">
    <location>
        <begin position="82"/>
        <end position="103"/>
    </location>
</feature>
<evidence type="ECO:0000256" key="3">
    <source>
        <dbReference type="ARBA" id="ARBA00022448"/>
    </source>
</evidence>
<evidence type="ECO:0000256" key="2">
    <source>
        <dbReference type="ARBA" id="ARBA00009773"/>
    </source>
</evidence>
<comment type="subcellular location">
    <subcellularLocation>
        <location evidence="1">Cell membrane</location>
        <topology evidence="1">Multi-pass membrane protein</topology>
    </subcellularLocation>
</comment>
<gene>
    <name evidence="9" type="ORF">GCM10010201_24640</name>
</gene>
<sequence length="358" mass="36841">MADDEHEATAARAVAARVPHGLMVAALTAGSALLIAGCVLLVGWALARLAPVTVAVVAALLLAALLQPLTVRLERMRVPAGLAALTSVLVLLVVFLAPLILIGRQAAGQFGDLRRQLQQGLGEVRRMLLTGPFPISERQLDELSRQLGEAATATVPGLASGALVAAEALGTALLALVLLFFLLKDGPQMWAWLLDRAPRHRQQAFDRAATSGWEVLTGYIRGTVIIATVDALGIGLALVLLDVPLALPLALLTFTAAFVPILGATLAGAAAVLVALVANGPTDALLVLAATIAVQQTEGYLLEPLVMGKAVRLHPAVILIAIATGTVLAGIAGAVVAVPLTAATYRVAQTLRQHSGTG</sequence>
<feature type="transmembrane region" description="Helical" evidence="8">
    <location>
        <begin position="21"/>
        <end position="46"/>
    </location>
</feature>
<comment type="similarity">
    <text evidence="2">Belongs to the autoinducer-2 exporter (AI-2E) (TC 2.A.86) family.</text>
</comment>
<keyword evidence="10" id="KW-1185">Reference proteome</keyword>
<keyword evidence="5 8" id="KW-0812">Transmembrane</keyword>
<dbReference type="RefSeq" id="WP_344172425.1">
    <property type="nucleotide sequence ID" value="NZ_BAAARY010000010.1"/>
</dbReference>
<evidence type="ECO:0000313" key="9">
    <source>
        <dbReference type="EMBL" id="GAA2525036.1"/>
    </source>
</evidence>
<evidence type="ECO:0000256" key="6">
    <source>
        <dbReference type="ARBA" id="ARBA00022989"/>
    </source>
</evidence>
<evidence type="ECO:0008006" key="11">
    <source>
        <dbReference type="Google" id="ProtNLM"/>
    </source>
</evidence>
<evidence type="ECO:0000256" key="1">
    <source>
        <dbReference type="ARBA" id="ARBA00004651"/>
    </source>
</evidence>
<dbReference type="Pfam" id="PF01594">
    <property type="entry name" value="AI-2E_transport"/>
    <property type="match status" value="1"/>
</dbReference>
<evidence type="ECO:0000256" key="4">
    <source>
        <dbReference type="ARBA" id="ARBA00022475"/>
    </source>
</evidence>
<feature type="transmembrane region" description="Helical" evidence="8">
    <location>
        <begin position="162"/>
        <end position="183"/>
    </location>
</feature>
<feature type="transmembrane region" description="Helical" evidence="8">
    <location>
        <begin position="284"/>
        <end position="302"/>
    </location>
</feature>
<feature type="transmembrane region" description="Helical" evidence="8">
    <location>
        <begin position="247"/>
        <end position="277"/>
    </location>
</feature>
<keyword evidence="6 8" id="KW-1133">Transmembrane helix</keyword>
<name>A0ABN3NLG3_9ACTN</name>
<keyword evidence="7 8" id="KW-0472">Membrane</keyword>
<dbReference type="PANTHER" id="PTHR21716:SF53">
    <property type="entry name" value="PERMEASE PERM-RELATED"/>
    <property type="match status" value="1"/>
</dbReference>
<evidence type="ECO:0000313" key="10">
    <source>
        <dbReference type="Proteomes" id="UP001499978"/>
    </source>
</evidence>
<organism evidence="9 10">
    <name type="scientific">Pilimelia columellifera subsp. columellifera</name>
    <dbReference type="NCBI Taxonomy" id="706583"/>
    <lineage>
        <taxon>Bacteria</taxon>
        <taxon>Bacillati</taxon>
        <taxon>Actinomycetota</taxon>
        <taxon>Actinomycetes</taxon>
        <taxon>Micromonosporales</taxon>
        <taxon>Micromonosporaceae</taxon>
        <taxon>Pilimelia</taxon>
    </lineage>
</organism>
<evidence type="ECO:0000256" key="5">
    <source>
        <dbReference type="ARBA" id="ARBA00022692"/>
    </source>
</evidence>
<dbReference type="PANTHER" id="PTHR21716">
    <property type="entry name" value="TRANSMEMBRANE PROTEIN"/>
    <property type="match status" value="1"/>
</dbReference>
<evidence type="ECO:0000256" key="7">
    <source>
        <dbReference type="ARBA" id="ARBA00023136"/>
    </source>
</evidence>
<reference evidence="9 10" key="1">
    <citation type="journal article" date="2019" name="Int. J. Syst. Evol. Microbiol.">
        <title>The Global Catalogue of Microorganisms (GCM) 10K type strain sequencing project: providing services to taxonomists for standard genome sequencing and annotation.</title>
        <authorList>
            <consortium name="The Broad Institute Genomics Platform"/>
            <consortium name="The Broad Institute Genome Sequencing Center for Infectious Disease"/>
            <person name="Wu L."/>
            <person name="Ma J."/>
        </authorList>
    </citation>
    <scope>NUCLEOTIDE SEQUENCE [LARGE SCALE GENOMIC DNA]</scope>
    <source>
        <strain evidence="9 10">JCM 3367</strain>
    </source>
</reference>
<comment type="caution">
    <text evidence="9">The sequence shown here is derived from an EMBL/GenBank/DDBJ whole genome shotgun (WGS) entry which is preliminary data.</text>
</comment>
<keyword evidence="4" id="KW-1003">Cell membrane</keyword>
<proteinExistence type="inferred from homology"/>
<dbReference type="EMBL" id="BAAARY010000010">
    <property type="protein sequence ID" value="GAA2525036.1"/>
    <property type="molecule type" value="Genomic_DNA"/>
</dbReference>